<proteinExistence type="predicted"/>
<name>A0ABV5IMJ8_9ACTN</name>
<gene>
    <name evidence="2" type="ORF">ACFFV7_31570</name>
</gene>
<evidence type="ECO:0000259" key="1">
    <source>
        <dbReference type="SMART" id="SM01329"/>
    </source>
</evidence>
<dbReference type="RefSeq" id="WP_189649455.1">
    <property type="nucleotide sequence ID" value="NZ_BMRC01000010.1"/>
</dbReference>
<dbReference type="Proteomes" id="UP001589647">
    <property type="component" value="Unassembled WGS sequence"/>
</dbReference>
<dbReference type="InterPro" id="IPR024084">
    <property type="entry name" value="IsoPropMal-DH-like_dom"/>
</dbReference>
<evidence type="ECO:0000313" key="2">
    <source>
        <dbReference type="EMBL" id="MFB9205772.1"/>
    </source>
</evidence>
<organism evidence="2 3">
    <name type="scientific">Nonomuraea spiralis</name>
    <dbReference type="NCBI Taxonomy" id="46182"/>
    <lineage>
        <taxon>Bacteria</taxon>
        <taxon>Bacillati</taxon>
        <taxon>Actinomycetota</taxon>
        <taxon>Actinomycetes</taxon>
        <taxon>Streptosporangiales</taxon>
        <taxon>Streptosporangiaceae</taxon>
        <taxon>Nonomuraea</taxon>
    </lineage>
</organism>
<reference evidence="2 3" key="1">
    <citation type="submission" date="2024-09" db="EMBL/GenBank/DDBJ databases">
        <authorList>
            <person name="Sun Q."/>
            <person name="Mori K."/>
        </authorList>
    </citation>
    <scope>NUCLEOTIDE SEQUENCE [LARGE SCALE GENOMIC DNA]</scope>
    <source>
        <strain evidence="2 3">CCM 3426</strain>
    </source>
</reference>
<dbReference type="EMBL" id="JBHMEI010000030">
    <property type="protein sequence ID" value="MFB9205772.1"/>
    <property type="molecule type" value="Genomic_DNA"/>
</dbReference>
<keyword evidence="3" id="KW-1185">Reference proteome</keyword>
<feature type="domain" description="Isopropylmalate dehydrogenase-like" evidence="1">
    <location>
        <begin position="4"/>
        <end position="340"/>
    </location>
</feature>
<dbReference type="SUPFAM" id="SSF53659">
    <property type="entry name" value="Isocitrate/Isopropylmalate dehydrogenase-like"/>
    <property type="match status" value="1"/>
</dbReference>
<sequence>MEPAIGLAVGRGTGPELAAVFERVLAGISGAYGTTVDLIRSDRTYHSYVSLKTDAEAESVREITQDDADHYTRFCRTLAVAGVPAVFRTAINAQSLYLVRRRLQAAKVDAIPTPEGSLLLVRDQAQGFYTGENTHVPGALVRTMAFSREITEKVITLALRRARQEWPDGRIDEIVMAYKFHLLDGALEEWVSESAARHGVHIGLYQPDTVNRNLIERGPRPRTVIIAGNEWADIMHVVLLDRFGSERQENRCTENVYLHPDANGLIEYQTVHGSADDLAGADKVNPVATIRAAAVIAERHAGCAGAALMVERGLRALGRHGVATPDAGGAHSTTAVVDALLDVLEPESRPVLMADS</sequence>
<comment type="caution">
    <text evidence="2">The sequence shown here is derived from an EMBL/GenBank/DDBJ whole genome shotgun (WGS) entry which is preliminary data.</text>
</comment>
<dbReference type="SMART" id="SM01329">
    <property type="entry name" value="Iso_dh"/>
    <property type="match status" value="1"/>
</dbReference>
<dbReference type="Gene3D" id="3.40.718.10">
    <property type="entry name" value="Isopropylmalate Dehydrogenase"/>
    <property type="match status" value="1"/>
</dbReference>
<accession>A0ABV5IMJ8</accession>
<protein>
    <submittedName>
        <fullName evidence="2">Isocitrate/isopropylmalate family dehydrogenase</fullName>
    </submittedName>
</protein>
<dbReference type="Pfam" id="PF00180">
    <property type="entry name" value="Iso_dh"/>
    <property type="match status" value="1"/>
</dbReference>
<evidence type="ECO:0000313" key="3">
    <source>
        <dbReference type="Proteomes" id="UP001589647"/>
    </source>
</evidence>